<keyword evidence="3" id="KW-1185">Reference proteome</keyword>
<dbReference type="Proteomes" id="UP001231189">
    <property type="component" value="Unassembled WGS sequence"/>
</dbReference>
<name>A0AAD8W5Y8_LOLMU</name>
<accession>A0AAD8W5Y8</accession>
<protein>
    <recommendedName>
        <fullName evidence="1">DUF8039 domain-containing protein</fullName>
    </recommendedName>
</protein>
<proteinExistence type="predicted"/>
<dbReference type="InterPro" id="IPR058352">
    <property type="entry name" value="DUF8039"/>
</dbReference>
<organism evidence="2 3">
    <name type="scientific">Lolium multiflorum</name>
    <name type="common">Italian ryegrass</name>
    <name type="synonym">Lolium perenne subsp. multiflorum</name>
    <dbReference type="NCBI Taxonomy" id="4521"/>
    <lineage>
        <taxon>Eukaryota</taxon>
        <taxon>Viridiplantae</taxon>
        <taxon>Streptophyta</taxon>
        <taxon>Embryophyta</taxon>
        <taxon>Tracheophyta</taxon>
        <taxon>Spermatophyta</taxon>
        <taxon>Magnoliopsida</taxon>
        <taxon>Liliopsida</taxon>
        <taxon>Poales</taxon>
        <taxon>Poaceae</taxon>
        <taxon>BOP clade</taxon>
        <taxon>Pooideae</taxon>
        <taxon>Poodae</taxon>
        <taxon>Poeae</taxon>
        <taxon>Poeae Chloroplast Group 2 (Poeae type)</taxon>
        <taxon>Loliodinae</taxon>
        <taxon>Loliinae</taxon>
        <taxon>Lolium</taxon>
    </lineage>
</organism>
<evidence type="ECO:0000313" key="3">
    <source>
        <dbReference type="Proteomes" id="UP001231189"/>
    </source>
</evidence>
<feature type="domain" description="DUF8039" evidence="1">
    <location>
        <begin position="49"/>
        <end position="129"/>
    </location>
</feature>
<evidence type="ECO:0000313" key="2">
    <source>
        <dbReference type="EMBL" id="KAK1642122.1"/>
    </source>
</evidence>
<dbReference type="EMBL" id="JAUUTY010000004">
    <property type="protein sequence ID" value="KAK1642122.1"/>
    <property type="molecule type" value="Genomic_DNA"/>
</dbReference>
<reference evidence="2" key="1">
    <citation type="submission" date="2023-07" db="EMBL/GenBank/DDBJ databases">
        <title>A chromosome-level genome assembly of Lolium multiflorum.</title>
        <authorList>
            <person name="Chen Y."/>
            <person name="Copetti D."/>
            <person name="Kolliker R."/>
            <person name="Studer B."/>
        </authorList>
    </citation>
    <scope>NUCLEOTIDE SEQUENCE</scope>
    <source>
        <strain evidence="2">02402/16</strain>
        <tissue evidence="2">Leaf</tissue>
    </source>
</reference>
<gene>
    <name evidence="2" type="ORF">QYE76_059927</name>
</gene>
<dbReference type="AlphaFoldDB" id="A0AAD8W5Y8"/>
<dbReference type="PANTHER" id="PTHR33018:SF34">
    <property type="entry name" value="OS02G0472350 PROTEIN"/>
    <property type="match status" value="1"/>
</dbReference>
<comment type="caution">
    <text evidence="2">The sequence shown here is derived from an EMBL/GenBank/DDBJ whole genome shotgun (WGS) entry which is preliminary data.</text>
</comment>
<dbReference type="Pfam" id="PF26133">
    <property type="entry name" value="DUF8039"/>
    <property type="match status" value="1"/>
</dbReference>
<dbReference type="PANTHER" id="PTHR33018">
    <property type="entry name" value="OS10G0338966 PROTEIN-RELATED"/>
    <property type="match status" value="1"/>
</dbReference>
<evidence type="ECO:0000259" key="1">
    <source>
        <dbReference type="Pfam" id="PF26133"/>
    </source>
</evidence>
<sequence length="159" mass="18753">MKIIQWISEASSGEEARGFHGGLTGWCTDDRNYCRSLGWSKLLHRSLRYPVDDIKEMKACHLYYPIGNMSMKVAIGSALPHGALHHNNPIQDGYARVTVEEIVQGFEDLDIDIATPEGVKRLGDVKRQFYGRRNLSSFQARRQQVHPLRWWWWRWRWWR</sequence>